<name>A0ABT7TQ42_9MICO</name>
<dbReference type="NCBIfam" id="TIGR02532">
    <property type="entry name" value="IV_pilin_GFxxxE"/>
    <property type="match status" value="1"/>
</dbReference>
<evidence type="ECO:0000313" key="3">
    <source>
        <dbReference type="Proteomes" id="UP001236404"/>
    </source>
</evidence>
<evidence type="ECO:0000256" key="1">
    <source>
        <dbReference type="SAM" id="Phobius"/>
    </source>
</evidence>
<reference evidence="2 3" key="1">
    <citation type="submission" date="2023-06" db="EMBL/GenBank/DDBJ databases">
        <authorList>
            <person name="Feng G."/>
            <person name="Li J."/>
            <person name="Zhu H."/>
        </authorList>
    </citation>
    <scope>NUCLEOTIDE SEQUENCE [LARGE SCALE GENOMIC DNA]</scope>
    <source>
        <strain evidence="2 3">RHCKG28</strain>
    </source>
</reference>
<accession>A0ABT7TQ42</accession>
<keyword evidence="1" id="KW-1133">Transmembrane helix</keyword>
<evidence type="ECO:0000313" key="2">
    <source>
        <dbReference type="EMBL" id="MDM7891717.1"/>
    </source>
</evidence>
<dbReference type="PROSITE" id="PS00409">
    <property type="entry name" value="PROKAR_NTER_METHYL"/>
    <property type="match status" value="1"/>
</dbReference>
<dbReference type="Pfam" id="PF07963">
    <property type="entry name" value="N_methyl"/>
    <property type="match status" value="1"/>
</dbReference>
<keyword evidence="3" id="KW-1185">Reference proteome</keyword>
<feature type="transmembrane region" description="Helical" evidence="1">
    <location>
        <begin position="20"/>
        <end position="42"/>
    </location>
</feature>
<dbReference type="InterPro" id="IPR012902">
    <property type="entry name" value="N_methyl_site"/>
</dbReference>
<keyword evidence="1" id="KW-0812">Transmembrane</keyword>
<gene>
    <name evidence="2" type="ORF">QUG93_08475</name>
</gene>
<sequence length="235" mass="24346">MIAFLRGRIDRAGDDRGLTLVELLVAMSLSLLVLTIAGSFLVSAQKAAVTATSTSANTRAASVAMNEMSRMLRAATDNPVPTGDDSQFAFQYASATTLRFFAYVNLDSTLSQPVEVQLTLDPVTKRITETTWKGTAIAGNSSYYAFPLATGATLSATPTSKRTLVSSAVSPVAFSLKNADGDVLNATGAAVSAVELANIRSVDVSVTVGARTDDPNAVTLASTVSLPNIVMGASS</sequence>
<keyword evidence="1" id="KW-0472">Membrane</keyword>
<dbReference type="Proteomes" id="UP001236404">
    <property type="component" value="Unassembled WGS sequence"/>
</dbReference>
<comment type="caution">
    <text evidence="2">The sequence shown here is derived from an EMBL/GenBank/DDBJ whole genome shotgun (WGS) entry which is preliminary data.</text>
</comment>
<organism evidence="2 3">
    <name type="scientific">Curtobacterium caseinilyticum</name>
    <dbReference type="NCBI Taxonomy" id="3055137"/>
    <lineage>
        <taxon>Bacteria</taxon>
        <taxon>Bacillati</taxon>
        <taxon>Actinomycetota</taxon>
        <taxon>Actinomycetes</taxon>
        <taxon>Micrococcales</taxon>
        <taxon>Microbacteriaceae</taxon>
        <taxon>Curtobacterium</taxon>
    </lineage>
</organism>
<dbReference type="EMBL" id="JAUCMN010000005">
    <property type="protein sequence ID" value="MDM7891717.1"/>
    <property type="molecule type" value="Genomic_DNA"/>
</dbReference>
<proteinExistence type="predicted"/>
<dbReference type="RefSeq" id="WP_289473491.1">
    <property type="nucleotide sequence ID" value="NZ_JAUCMN010000005.1"/>
</dbReference>
<protein>
    <submittedName>
        <fullName evidence="2">Prepilin-type N-terminal cleavage/methylation domain-containing protein</fullName>
    </submittedName>
</protein>